<dbReference type="GO" id="GO:0006313">
    <property type="term" value="P:DNA transposition"/>
    <property type="evidence" value="ECO:0007669"/>
    <property type="project" value="InterPro"/>
</dbReference>
<accession>A0A926Q397</accession>
<dbReference type="InterPro" id="IPR036515">
    <property type="entry name" value="Transposase_17_sf"/>
</dbReference>
<reference evidence="1 2" key="1">
    <citation type="submission" date="2020-09" db="EMBL/GenBank/DDBJ databases">
        <title>Sinomicrobium weinanense sp. nov., a halophilic bacteria isolated from saline-alkali soil.</title>
        <authorList>
            <person name="Wu P."/>
            <person name="Ren H."/>
            <person name="Mei Y."/>
            <person name="Liang Y."/>
            <person name="Chen Z."/>
        </authorList>
    </citation>
    <scope>NUCLEOTIDE SEQUENCE [LARGE SCALE GENOMIC DNA]</scope>
    <source>
        <strain evidence="1 2">FJxs</strain>
    </source>
</reference>
<dbReference type="RefSeq" id="WP_187964925.1">
    <property type="nucleotide sequence ID" value="NZ_JACVDC010000015.1"/>
</dbReference>
<dbReference type="Gene3D" id="3.30.70.1290">
    <property type="entry name" value="Transposase IS200-like"/>
    <property type="match status" value="1"/>
</dbReference>
<proteinExistence type="predicted"/>
<comment type="caution">
    <text evidence="1">The sequence shown here is derived from an EMBL/GenBank/DDBJ whole genome shotgun (WGS) entry which is preliminary data.</text>
</comment>
<dbReference type="GO" id="GO:0003677">
    <property type="term" value="F:DNA binding"/>
    <property type="evidence" value="ECO:0007669"/>
    <property type="project" value="InterPro"/>
</dbReference>
<name>A0A926Q397_9FLAO</name>
<dbReference type="AlphaFoldDB" id="A0A926Q397"/>
<protein>
    <recommendedName>
        <fullName evidence="3">Transposase</fullName>
    </recommendedName>
</protein>
<organism evidence="1 2">
    <name type="scientific">Sinomicrobium weinanense</name>
    <dbReference type="NCBI Taxonomy" id="2842200"/>
    <lineage>
        <taxon>Bacteria</taxon>
        <taxon>Pseudomonadati</taxon>
        <taxon>Bacteroidota</taxon>
        <taxon>Flavobacteriia</taxon>
        <taxon>Flavobacteriales</taxon>
        <taxon>Flavobacteriaceae</taxon>
        <taxon>Sinomicrobium</taxon>
    </lineage>
</organism>
<gene>
    <name evidence="1" type="ORF">IBL28_07355</name>
</gene>
<dbReference type="Proteomes" id="UP000653730">
    <property type="component" value="Unassembled WGS sequence"/>
</dbReference>
<evidence type="ECO:0008006" key="3">
    <source>
        <dbReference type="Google" id="ProtNLM"/>
    </source>
</evidence>
<dbReference type="GO" id="GO:0004803">
    <property type="term" value="F:transposase activity"/>
    <property type="evidence" value="ECO:0007669"/>
    <property type="project" value="InterPro"/>
</dbReference>
<evidence type="ECO:0000313" key="1">
    <source>
        <dbReference type="EMBL" id="MBC9795776.1"/>
    </source>
</evidence>
<dbReference type="SUPFAM" id="SSF143422">
    <property type="entry name" value="Transposase IS200-like"/>
    <property type="match status" value="1"/>
</dbReference>
<evidence type="ECO:0000313" key="2">
    <source>
        <dbReference type="Proteomes" id="UP000653730"/>
    </source>
</evidence>
<keyword evidence="2" id="KW-1185">Reference proteome</keyword>
<dbReference type="EMBL" id="JACVDC010000015">
    <property type="protein sequence ID" value="MBC9795776.1"/>
    <property type="molecule type" value="Genomic_DNA"/>
</dbReference>
<sequence length="115" mass="13424">MQTSARDFKRYISKAIVKEIRDNPGESRKEFLLERFKKAAGKSSNVTGYQFWRHDNKPIELWSHKVIQQKINYIHNNPVDAGFVFRPEDYVYSSAVDYAGEKGVLDNVVVFQYFG</sequence>